<evidence type="ECO:0000313" key="12">
    <source>
        <dbReference type="EMBL" id="KAJ2895335.1"/>
    </source>
</evidence>
<keyword evidence="13" id="KW-1185">Reference proteome</keyword>
<feature type="transmembrane region" description="Helical" evidence="10">
    <location>
        <begin position="110"/>
        <end position="134"/>
    </location>
</feature>
<dbReference type="Proteomes" id="UP001201980">
    <property type="component" value="Unassembled WGS sequence"/>
</dbReference>
<evidence type="ECO:0000256" key="2">
    <source>
        <dbReference type="ARBA" id="ARBA00007520"/>
    </source>
</evidence>
<feature type="compositionally biased region" description="Basic and acidic residues" evidence="9">
    <location>
        <begin position="57"/>
        <end position="75"/>
    </location>
</feature>
<keyword evidence="7 10" id="KW-0472">Membrane</keyword>
<evidence type="ECO:0000256" key="7">
    <source>
        <dbReference type="ARBA" id="ARBA00023136"/>
    </source>
</evidence>
<dbReference type="PROSITE" id="PS50850">
    <property type="entry name" value="MFS"/>
    <property type="match status" value="1"/>
</dbReference>
<feature type="transmembrane region" description="Helical" evidence="10">
    <location>
        <begin position="502"/>
        <end position="520"/>
    </location>
</feature>
<name>A0AAD5WQ82_9PEZI</name>
<dbReference type="AlphaFoldDB" id="A0AAD5WQ82"/>
<feature type="transmembrane region" description="Helical" evidence="10">
    <location>
        <begin position="304"/>
        <end position="325"/>
    </location>
</feature>
<keyword evidence="3" id="KW-0813">Transport</keyword>
<feature type="domain" description="Major facilitator superfamily (MFS) profile" evidence="11">
    <location>
        <begin position="111"/>
        <end position="599"/>
    </location>
</feature>
<evidence type="ECO:0000256" key="4">
    <source>
        <dbReference type="ARBA" id="ARBA00022475"/>
    </source>
</evidence>
<feature type="transmembrane region" description="Helical" evidence="10">
    <location>
        <begin position="378"/>
        <end position="399"/>
    </location>
</feature>
<dbReference type="CDD" id="cd17502">
    <property type="entry name" value="MFS_Azr1_MDR_like"/>
    <property type="match status" value="1"/>
</dbReference>
<feature type="transmembrane region" description="Helical" evidence="10">
    <location>
        <begin position="468"/>
        <end position="490"/>
    </location>
</feature>
<evidence type="ECO:0000256" key="8">
    <source>
        <dbReference type="ARBA" id="ARBA00023180"/>
    </source>
</evidence>
<dbReference type="InterPro" id="IPR036259">
    <property type="entry name" value="MFS_trans_sf"/>
</dbReference>
<dbReference type="FunFam" id="1.20.1250.20:FF:000196">
    <property type="entry name" value="MFS toxin efflux pump (AflT)"/>
    <property type="match status" value="1"/>
</dbReference>
<organism evidence="12 13">
    <name type="scientific">Zalerion maritima</name>
    <dbReference type="NCBI Taxonomy" id="339359"/>
    <lineage>
        <taxon>Eukaryota</taxon>
        <taxon>Fungi</taxon>
        <taxon>Dikarya</taxon>
        <taxon>Ascomycota</taxon>
        <taxon>Pezizomycotina</taxon>
        <taxon>Sordariomycetes</taxon>
        <taxon>Lulworthiomycetidae</taxon>
        <taxon>Lulworthiales</taxon>
        <taxon>Lulworthiaceae</taxon>
        <taxon>Zalerion</taxon>
    </lineage>
</organism>
<keyword evidence="8" id="KW-0325">Glycoprotein</keyword>
<feature type="region of interest" description="Disordered" evidence="9">
    <location>
        <begin position="1"/>
        <end position="97"/>
    </location>
</feature>
<dbReference type="Pfam" id="PF07690">
    <property type="entry name" value="MFS_1"/>
    <property type="match status" value="1"/>
</dbReference>
<protein>
    <submittedName>
        <fullName evidence="12">Efflux pump antibiotic resistance protein</fullName>
    </submittedName>
</protein>
<evidence type="ECO:0000256" key="9">
    <source>
        <dbReference type="SAM" id="MobiDB-lite"/>
    </source>
</evidence>
<accession>A0AAD5WQ82</accession>
<evidence type="ECO:0000256" key="10">
    <source>
        <dbReference type="SAM" id="Phobius"/>
    </source>
</evidence>
<evidence type="ECO:0000313" key="13">
    <source>
        <dbReference type="Proteomes" id="UP001201980"/>
    </source>
</evidence>
<dbReference type="PANTHER" id="PTHR23501">
    <property type="entry name" value="MAJOR FACILITATOR SUPERFAMILY"/>
    <property type="match status" value="1"/>
</dbReference>
<keyword evidence="4" id="KW-1003">Cell membrane</keyword>
<feature type="transmembrane region" description="Helical" evidence="10">
    <location>
        <begin position="437"/>
        <end position="456"/>
    </location>
</feature>
<dbReference type="FunFam" id="1.20.1250.20:FF:000489">
    <property type="entry name" value="MFS general substrate transporter"/>
    <property type="match status" value="1"/>
</dbReference>
<dbReference type="FunFam" id="1.20.1720.10:FF:000012">
    <property type="entry name" value="MFS toxin efflux pump (AflT)"/>
    <property type="match status" value="1"/>
</dbReference>
<comment type="subcellular location">
    <subcellularLocation>
        <location evidence="1">Cell membrane</location>
        <topology evidence="1">Multi-pass membrane protein</topology>
    </subcellularLocation>
</comment>
<keyword evidence="5 10" id="KW-0812">Transmembrane</keyword>
<feature type="transmembrane region" description="Helical" evidence="10">
    <location>
        <begin position="234"/>
        <end position="255"/>
    </location>
</feature>
<sequence>MLEPNKPSSPSASASAPPPLSEAPTIAPSRASVSDLGKTEDGSLSGDAPPPPATVRSDNETNIQEKTETGTHGLERSPTPSISAAGEEDMQRHRTREDGMEYPSGVKLQLITLALCLAVFLMALDNSIIATAIPEITNDFKSLSDVGWYGSAYLLTTASLQLLFGRFYTFFSIKWIFLIAISLFELGSLVCGVAPNSVALILGRAIAGVGSAGIFSGALIILAHSVPLASRPMYTGFIGSMYGIASVSGPLLGGVFTDKVTWRWCFYINLPIGAVTVAVIAFFFPDPHRVIPKNEPWAKRIRQFDPLGTTVFMPGVICLLLALQWGGTEYEWDDARIIALLVLFGVLIIGFVVVQWWMQENATVAPRIFLKRSVWSSFFFAFFIGACFLCSIYFLPIWFQAVKGASAVKSGVMNIPMLISLVLCSIASGIMVTVLGYYTPFMIFGTVLAAIGYGLITMFTPDTDSGKWIGYQILAGAGVGFALQQPLMAVQTVLDIKDVPTGTALIAFGQTLGGALFVSIGQNVFTNGLVDNIAKMVPEIDPAIVLATGATSIKDVIPAEFLDAVIEAYNGALADTFKVSAATAAIAIIGALFVEWKSVKGKNIEMAAA</sequence>
<evidence type="ECO:0000256" key="1">
    <source>
        <dbReference type="ARBA" id="ARBA00004651"/>
    </source>
</evidence>
<feature type="transmembrane region" description="Helical" evidence="10">
    <location>
        <begin position="411"/>
        <end position="430"/>
    </location>
</feature>
<dbReference type="InterPro" id="IPR011701">
    <property type="entry name" value="MFS"/>
</dbReference>
<evidence type="ECO:0000256" key="5">
    <source>
        <dbReference type="ARBA" id="ARBA00022692"/>
    </source>
</evidence>
<dbReference type="SUPFAM" id="SSF103473">
    <property type="entry name" value="MFS general substrate transporter"/>
    <property type="match status" value="1"/>
</dbReference>
<dbReference type="PRINTS" id="PR01036">
    <property type="entry name" value="TCRTETB"/>
</dbReference>
<feature type="transmembrane region" description="Helical" evidence="10">
    <location>
        <begin position="261"/>
        <end position="284"/>
    </location>
</feature>
<dbReference type="Gene3D" id="1.20.1250.20">
    <property type="entry name" value="MFS general substrate transporter like domains"/>
    <property type="match status" value="1"/>
</dbReference>
<dbReference type="PANTHER" id="PTHR23501:SF199">
    <property type="entry name" value="MFS EFFLUX TRANSPORTER INPD-RELATED"/>
    <property type="match status" value="1"/>
</dbReference>
<feature type="transmembrane region" description="Helical" evidence="10">
    <location>
        <begin position="176"/>
        <end position="195"/>
    </location>
</feature>
<evidence type="ECO:0000256" key="3">
    <source>
        <dbReference type="ARBA" id="ARBA00022448"/>
    </source>
</evidence>
<dbReference type="Gene3D" id="1.20.1720.10">
    <property type="entry name" value="Multidrug resistance protein D"/>
    <property type="match status" value="1"/>
</dbReference>
<feature type="transmembrane region" description="Helical" evidence="10">
    <location>
        <begin position="201"/>
        <end position="222"/>
    </location>
</feature>
<dbReference type="EMBL" id="JAKWBI020000411">
    <property type="protein sequence ID" value="KAJ2895335.1"/>
    <property type="molecule type" value="Genomic_DNA"/>
</dbReference>
<proteinExistence type="inferred from homology"/>
<evidence type="ECO:0000259" key="11">
    <source>
        <dbReference type="PROSITE" id="PS50850"/>
    </source>
</evidence>
<comment type="caution">
    <text evidence="12">The sequence shown here is derived from an EMBL/GenBank/DDBJ whole genome shotgun (WGS) entry which is preliminary data.</text>
</comment>
<dbReference type="GO" id="GO:0005886">
    <property type="term" value="C:plasma membrane"/>
    <property type="evidence" value="ECO:0007669"/>
    <property type="project" value="UniProtKB-SubCell"/>
</dbReference>
<evidence type="ECO:0000256" key="6">
    <source>
        <dbReference type="ARBA" id="ARBA00022989"/>
    </source>
</evidence>
<feature type="transmembrane region" description="Helical" evidence="10">
    <location>
        <begin position="146"/>
        <end position="164"/>
    </location>
</feature>
<dbReference type="GO" id="GO:0022857">
    <property type="term" value="F:transmembrane transporter activity"/>
    <property type="evidence" value="ECO:0007669"/>
    <property type="project" value="InterPro"/>
</dbReference>
<feature type="transmembrane region" description="Helical" evidence="10">
    <location>
        <begin position="337"/>
        <end position="357"/>
    </location>
</feature>
<comment type="similarity">
    <text evidence="2">Belongs to the major facilitator superfamily. TCR/Tet family.</text>
</comment>
<reference evidence="12" key="1">
    <citation type="submission" date="2022-07" db="EMBL/GenBank/DDBJ databases">
        <title>Draft genome sequence of Zalerion maritima ATCC 34329, a (micro)plastics degrading marine fungus.</title>
        <authorList>
            <person name="Paco A."/>
            <person name="Goncalves M.F.M."/>
            <person name="Rocha-Santos T.A.P."/>
            <person name="Alves A."/>
        </authorList>
    </citation>
    <scope>NUCLEOTIDE SEQUENCE</scope>
    <source>
        <strain evidence="12">ATCC 34329</strain>
    </source>
</reference>
<dbReference type="InterPro" id="IPR020846">
    <property type="entry name" value="MFS_dom"/>
</dbReference>
<keyword evidence="6 10" id="KW-1133">Transmembrane helix</keyword>
<gene>
    <name evidence="12" type="ORF">MKZ38_006685</name>
</gene>